<dbReference type="FunFam" id="3.40.50.300:FF:000418">
    <property type="entry name" value="Iron-sulfur cluster carrier protein"/>
    <property type="match status" value="1"/>
</dbReference>
<dbReference type="NCBIfam" id="NF008669">
    <property type="entry name" value="PRK11670.1"/>
    <property type="match status" value="1"/>
</dbReference>
<protein>
    <recommendedName>
        <fullName evidence="9">Iron-sulfur cluster carrier protein</fullName>
    </recommendedName>
</protein>
<dbReference type="PROSITE" id="PS01215">
    <property type="entry name" value="MRP"/>
    <property type="match status" value="1"/>
</dbReference>
<dbReference type="GO" id="GO:0016887">
    <property type="term" value="F:ATP hydrolysis activity"/>
    <property type="evidence" value="ECO:0007669"/>
    <property type="project" value="UniProtKB-UniRule"/>
</dbReference>
<organism evidence="11 12">
    <name type="scientific">Nitrosomonas mobilis</name>
    <dbReference type="NCBI Taxonomy" id="51642"/>
    <lineage>
        <taxon>Bacteria</taxon>
        <taxon>Pseudomonadati</taxon>
        <taxon>Pseudomonadota</taxon>
        <taxon>Betaproteobacteria</taxon>
        <taxon>Nitrosomonadales</taxon>
        <taxon>Nitrosomonadaceae</taxon>
        <taxon>Nitrosomonas</taxon>
    </lineage>
</organism>
<keyword evidence="6 9" id="KW-0408">Iron</keyword>
<feature type="binding site" evidence="9">
    <location>
        <begin position="106"/>
        <end position="113"/>
    </location>
    <ligand>
        <name>ATP</name>
        <dbReference type="ChEBI" id="CHEBI:30616"/>
    </ligand>
</feature>
<dbReference type="GO" id="GO:0046872">
    <property type="term" value="F:metal ion binding"/>
    <property type="evidence" value="ECO:0007669"/>
    <property type="project" value="UniProtKB-KW"/>
</dbReference>
<evidence type="ECO:0000256" key="9">
    <source>
        <dbReference type="HAMAP-Rule" id="MF_02040"/>
    </source>
</evidence>
<dbReference type="PANTHER" id="PTHR42961:SF2">
    <property type="entry name" value="IRON-SULFUR PROTEIN NUBPL"/>
    <property type="match status" value="1"/>
</dbReference>
<dbReference type="CDD" id="cd02037">
    <property type="entry name" value="Mrp_NBP35"/>
    <property type="match status" value="1"/>
</dbReference>
<dbReference type="Gene3D" id="3.40.50.300">
    <property type="entry name" value="P-loop containing nucleotide triphosphate hydrolases"/>
    <property type="match status" value="1"/>
</dbReference>
<evidence type="ECO:0000256" key="4">
    <source>
        <dbReference type="ARBA" id="ARBA00022741"/>
    </source>
</evidence>
<dbReference type="OrthoDB" id="9809679at2"/>
<feature type="domain" description="MIP18 family-like" evidence="10">
    <location>
        <begin position="7"/>
        <end position="76"/>
    </location>
</feature>
<dbReference type="EMBL" id="FMWO01000030">
    <property type="protein sequence ID" value="SCZ84657.1"/>
    <property type="molecule type" value="Genomic_DNA"/>
</dbReference>
<dbReference type="PANTHER" id="PTHR42961">
    <property type="entry name" value="IRON-SULFUR PROTEIN NUBPL"/>
    <property type="match status" value="1"/>
</dbReference>
<comment type="similarity">
    <text evidence="1">In the N-terminal section; belongs to the MIP18 family.</text>
</comment>
<evidence type="ECO:0000313" key="12">
    <source>
        <dbReference type="Proteomes" id="UP000198729"/>
    </source>
</evidence>
<comment type="similarity">
    <text evidence="8 9">Belongs to the Mrp/NBP35 ATP-binding proteins family.</text>
</comment>
<comment type="similarity">
    <text evidence="2">In the C-terminal section; belongs to the Mrp/NBP35 ATP-binding proteins family.</text>
</comment>
<gene>
    <name evidence="11" type="primary">mrp</name>
    <name evidence="11" type="ORF">NSMM_240041</name>
</gene>
<comment type="subunit">
    <text evidence="9">Homodimer.</text>
</comment>
<evidence type="ECO:0000256" key="8">
    <source>
        <dbReference type="ARBA" id="ARBA00024036"/>
    </source>
</evidence>
<keyword evidence="3 9" id="KW-0479">Metal-binding</keyword>
<dbReference type="InterPro" id="IPR000808">
    <property type="entry name" value="Mrp-like_CS"/>
</dbReference>
<evidence type="ECO:0000256" key="2">
    <source>
        <dbReference type="ARBA" id="ARBA00008205"/>
    </source>
</evidence>
<dbReference type="GO" id="GO:0051539">
    <property type="term" value="F:4 iron, 4 sulfur cluster binding"/>
    <property type="evidence" value="ECO:0007669"/>
    <property type="project" value="TreeGrafter"/>
</dbReference>
<keyword evidence="4 9" id="KW-0547">Nucleotide-binding</keyword>
<evidence type="ECO:0000256" key="1">
    <source>
        <dbReference type="ARBA" id="ARBA00007352"/>
    </source>
</evidence>
<evidence type="ECO:0000256" key="6">
    <source>
        <dbReference type="ARBA" id="ARBA00023004"/>
    </source>
</evidence>
<proteinExistence type="inferred from homology"/>
<dbReference type="STRING" id="51642.NSMM_240041"/>
<name>A0A1G5SCE7_9PROT</name>
<dbReference type="Proteomes" id="UP000198729">
    <property type="component" value="Unassembled WGS sequence"/>
</dbReference>
<dbReference type="GO" id="GO:0016226">
    <property type="term" value="P:iron-sulfur cluster assembly"/>
    <property type="evidence" value="ECO:0007669"/>
    <property type="project" value="InterPro"/>
</dbReference>
<keyword evidence="12" id="KW-1185">Reference proteome</keyword>
<evidence type="ECO:0000256" key="7">
    <source>
        <dbReference type="ARBA" id="ARBA00023014"/>
    </source>
</evidence>
<keyword evidence="9" id="KW-0378">Hydrolase</keyword>
<dbReference type="InterPro" id="IPR044304">
    <property type="entry name" value="NUBPL-like"/>
</dbReference>
<dbReference type="GO" id="GO:0140663">
    <property type="term" value="F:ATP-dependent FeS chaperone activity"/>
    <property type="evidence" value="ECO:0007669"/>
    <property type="project" value="InterPro"/>
</dbReference>
<accession>A0A1G5SCE7</accession>
<dbReference type="Pfam" id="PF01883">
    <property type="entry name" value="FeS_assembly_P"/>
    <property type="match status" value="1"/>
</dbReference>
<dbReference type="SUPFAM" id="SSF117916">
    <property type="entry name" value="Fe-S cluster assembly (FSCA) domain-like"/>
    <property type="match status" value="1"/>
</dbReference>
<evidence type="ECO:0000313" key="11">
    <source>
        <dbReference type="EMBL" id="SCZ84657.1"/>
    </source>
</evidence>
<dbReference type="AlphaFoldDB" id="A0A1G5SCE7"/>
<dbReference type="InterPro" id="IPR033756">
    <property type="entry name" value="YlxH/NBP35"/>
</dbReference>
<evidence type="ECO:0000256" key="3">
    <source>
        <dbReference type="ARBA" id="ARBA00022723"/>
    </source>
</evidence>
<evidence type="ECO:0000256" key="5">
    <source>
        <dbReference type="ARBA" id="ARBA00022840"/>
    </source>
</evidence>
<dbReference type="RefSeq" id="WP_090284308.1">
    <property type="nucleotide sequence ID" value="NZ_FMWO01000030.1"/>
</dbReference>
<keyword evidence="7 9" id="KW-0411">Iron-sulfur</keyword>
<dbReference type="Gene3D" id="3.30.300.130">
    <property type="entry name" value="Fe-S cluster assembly (FSCA)"/>
    <property type="match status" value="1"/>
</dbReference>
<sequence>MVITRPQIETALKTIIDPVTNEDYITSKALCDIQIKQNDVTVMIELGYPARSVLETIRQQVKQALQAIPGIGAISVRVDINIDAHSAQRSLKLLPGVKNIIAVASGKGGVGKSATAVNLALALAAEGATVGLLDADIYGPSQPQMLGVTDRPDSPDGKTIEPIRVHGIQMMSIGLLIDVETPMVWRGPMVTQALQQLLNDTRWQDLDYLVIDLPPGTGDIQLTLAQKIPVTGAVIVTTPQDIALLDARKGLKMFEKVGIPILGIVENMSLHTCSQCGHTEPIFGTGGGEKMCRDYNVELLGSLPLDIRIREHTDSGKPTVAAEPDSQISEIYRLIARRVAARISRLTKDNSAVFAQIIMEDD</sequence>
<dbReference type="InterPro" id="IPR019591">
    <property type="entry name" value="Mrp/NBP35_ATP-bd"/>
</dbReference>
<dbReference type="Pfam" id="PF10609">
    <property type="entry name" value="ParA"/>
    <property type="match status" value="1"/>
</dbReference>
<evidence type="ECO:0000259" key="10">
    <source>
        <dbReference type="Pfam" id="PF01883"/>
    </source>
</evidence>
<dbReference type="InterPro" id="IPR027417">
    <property type="entry name" value="P-loop_NTPase"/>
</dbReference>
<dbReference type="GO" id="GO:0005524">
    <property type="term" value="F:ATP binding"/>
    <property type="evidence" value="ECO:0007669"/>
    <property type="project" value="UniProtKB-UniRule"/>
</dbReference>
<keyword evidence="5 9" id="KW-0067">ATP-binding</keyword>
<dbReference type="GO" id="GO:0005829">
    <property type="term" value="C:cytosol"/>
    <property type="evidence" value="ECO:0007669"/>
    <property type="project" value="TreeGrafter"/>
</dbReference>
<dbReference type="InterPro" id="IPR002744">
    <property type="entry name" value="MIP18-like"/>
</dbReference>
<dbReference type="InterPro" id="IPR034904">
    <property type="entry name" value="FSCA_dom_sf"/>
</dbReference>
<comment type="function">
    <text evidence="9">Binds and transfers iron-sulfur (Fe-S) clusters to target apoproteins. Can hydrolyze ATP.</text>
</comment>
<reference evidence="11 12" key="1">
    <citation type="submission" date="2016-10" db="EMBL/GenBank/DDBJ databases">
        <authorList>
            <person name="de Groot N.N."/>
        </authorList>
    </citation>
    <scope>NUCLEOTIDE SEQUENCE [LARGE SCALE GENOMIC DNA]</scope>
    <source>
        <strain evidence="11">1</strain>
    </source>
</reference>
<dbReference type="SUPFAM" id="SSF52540">
    <property type="entry name" value="P-loop containing nucleoside triphosphate hydrolases"/>
    <property type="match status" value="1"/>
</dbReference>
<dbReference type="HAMAP" id="MF_02040">
    <property type="entry name" value="Mrp_NBP35"/>
    <property type="match status" value="1"/>
</dbReference>